<gene>
    <name evidence="1" type="ORF">OD459_23445</name>
</gene>
<dbReference type="PANTHER" id="PTHR37816:SF3">
    <property type="entry name" value="MODULATES DNA TOPOLOGY"/>
    <property type="match status" value="1"/>
</dbReference>
<dbReference type="SUPFAM" id="SSF52540">
    <property type="entry name" value="P-loop containing nucleoside triphosphate hydrolases"/>
    <property type="match status" value="1"/>
</dbReference>
<reference evidence="1" key="1">
    <citation type="submission" date="2022-10" db="EMBL/GenBank/DDBJ databases">
        <title>Mechanism of multi-heavy metal repair in Cytobacillus Firmus M7.</title>
        <authorList>
            <person name="Li X."/>
            <person name="Yu C."/>
        </authorList>
    </citation>
    <scope>NUCLEOTIDE SEQUENCE</scope>
    <source>
        <strain evidence="1">M7</strain>
    </source>
</reference>
<proteinExistence type="predicted"/>
<dbReference type="InterPro" id="IPR052922">
    <property type="entry name" value="Cytidylate_Kinase-2"/>
</dbReference>
<dbReference type="Proteomes" id="UP001163104">
    <property type="component" value="Chromosome"/>
</dbReference>
<dbReference type="AlphaFoldDB" id="A0AA46PC36"/>
<dbReference type="InterPro" id="IPR027417">
    <property type="entry name" value="P-loop_NTPase"/>
</dbReference>
<protein>
    <submittedName>
        <fullName evidence="1">Topology modulation protein</fullName>
    </submittedName>
</protein>
<dbReference type="Gene3D" id="3.40.50.300">
    <property type="entry name" value="P-loop containing nucleotide triphosphate hydrolases"/>
    <property type="match status" value="1"/>
</dbReference>
<evidence type="ECO:0000313" key="1">
    <source>
        <dbReference type="EMBL" id="UYG95103.1"/>
    </source>
</evidence>
<evidence type="ECO:0000313" key="2">
    <source>
        <dbReference type="Proteomes" id="UP001163104"/>
    </source>
</evidence>
<sequence>MKRVMVIGTSAGAGKSTFARKLGEKTGIEVHHLDVLYWKPGWVERELQEFSDAQREIVKKKQWIIEGNYSNTFEIRAAACDTVIYLEIPLYLCLYRVLKRWVTNLGKTRPDMAAGCTEKMDWKFIKFIVTTYELRKKKMAERLDRFAAEGKKVVVLKNKADMDSYIDDLNFKTNNAS</sequence>
<accession>A0AA46PC36</accession>
<dbReference type="RefSeq" id="WP_263599519.1">
    <property type="nucleotide sequence ID" value="NZ_CP107027.1"/>
</dbReference>
<name>A0AA46PC36_CYTFI</name>
<organism evidence="1 2">
    <name type="scientific">Cytobacillus firmus</name>
    <name type="common">Bacillus firmus</name>
    <dbReference type="NCBI Taxonomy" id="1399"/>
    <lineage>
        <taxon>Bacteria</taxon>
        <taxon>Bacillati</taxon>
        <taxon>Bacillota</taxon>
        <taxon>Bacilli</taxon>
        <taxon>Bacillales</taxon>
        <taxon>Bacillaceae</taxon>
        <taxon>Cytobacillus</taxon>
    </lineage>
</organism>
<dbReference type="PANTHER" id="PTHR37816">
    <property type="entry name" value="YALI0E33011P"/>
    <property type="match status" value="1"/>
</dbReference>
<dbReference type="EMBL" id="CP107027">
    <property type="protein sequence ID" value="UYG95103.1"/>
    <property type="molecule type" value="Genomic_DNA"/>
</dbReference>